<protein>
    <submittedName>
        <fullName evidence="2">Thiamine biosynthesis protein ThiS</fullName>
    </submittedName>
</protein>
<dbReference type="Gene3D" id="3.10.20.30">
    <property type="match status" value="1"/>
</dbReference>
<dbReference type="CDD" id="cd00565">
    <property type="entry name" value="Ubl_ThiS"/>
    <property type="match status" value="1"/>
</dbReference>
<reference evidence="3" key="1">
    <citation type="journal article" date="2017" name="Proc. Natl. Acad. Sci. U.S.A.">
        <title>Simulation of Deepwater Horizon oil plume reveals substrate specialization within a complex community of hydrocarbon degraders.</title>
        <authorList>
            <person name="Hu P."/>
            <person name="Dubinsky E.A."/>
            <person name="Probst A.J."/>
            <person name="Wang J."/>
            <person name="Sieber C.M.K."/>
            <person name="Tom L.M."/>
            <person name="Gardinali P."/>
            <person name="Banfield J.F."/>
            <person name="Atlas R.M."/>
            <person name="Andersen G.L."/>
        </authorList>
    </citation>
    <scope>NUCLEOTIDE SEQUENCE [LARGE SCALE GENOMIC DNA]</scope>
</reference>
<organism evidence="2 3">
    <name type="scientific">Oleispira antarctica</name>
    <dbReference type="NCBI Taxonomy" id="188908"/>
    <lineage>
        <taxon>Bacteria</taxon>
        <taxon>Pseudomonadati</taxon>
        <taxon>Pseudomonadota</taxon>
        <taxon>Gammaproteobacteria</taxon>
        <taxon>Oceanospirillales</taxon>
        <taxon>Oceanospirillaceae</taxon>
        <taxon>Oleispira</taxon>
    </lineage>
</organism>
<feature type="compositionally biased region" description="Polar residues" evidence="1">
    <location>
        <begin position="14"/>
        <end position="37"/>
    </location>
</feature>
<dbReference type="InterPro" id="IPR010035">
    <property type="entry name" value="Thi_S"/>
</dbReference>
<proteinExistence type="predicted"/>
<dbReference type="Proteomes" id="UP000227088">
    <property type="component" value="Unassembled WGS sequence"/>
</dbReference>
<dbReference type="Pfam" id="PF02597">
    <property type="entry name" value="ThiS"/>
    <property type="match status" value="1"/>
</dbReference>
<dbReference type="PANTHER" id="PTHR34472:SF1">
    <property type="entry name" value="SULFUR CARRIER PROTEIN THIS"/>
    <property type="match status" value="1"/>
</dbReference>
<accession>A0A1Y5HQK8</accession>
<dbReference type="NCBIfam" id="TIGR01683">
    <property type="entry name" value="thiS"/>
    <property type="match status" value="1"/>
</dbReference>
<evidence type="ECO:0000313" key="3">
    <source>
        <dbReference type="Proteomes" id="UP000227088"/>
    </source>
</evidence>
<dbReference type="InterPro" id="IPR012675">
    <property type="entry name" value="Beta-grasp_dom_sf"/>
</dbReference>
<name>A0A1Y5HQK8_OLEAN</name>
<dbReference type="InterPro" id="IPR016155">
    <property type="entry name" value="Mopterin_synth/thiamin_S_b"/>
</dbReference>
<dbReference type="InterPro" id="IPR003749">
    <property type="entry name" value="ThiS/MoaD-like"/>
</dbReference>
<dbReference type="EMBL" id="MABE01000540">
    <property type="protein sequence ID" value="OUS39611.1"/>
    <property type="molecule type" value="Genomic_DNA"/>
</dbReference>
<sequence length="80" mass="8860">MKISINGISYEVDSSSSITQALEESNRSLAKQNNDQPNEQRKPNDFVIALNQTFVPRSQYSSTQLQDNDVIELLSPMAGG</sequence>
<dbReference type="AlphaFoldDB" id="A0A1Y5HQK8"/>
<feature type="region of interest" description="Disordered" evidence="1">
    <location>
        <begin position="14"/>
        <end position="43"/>
    </location>
</feature>
<comment type="caution">
    <text evidence="2">The sequence shown here is derived from an EMBL/GenBank/DDBJ whole genome shotgun (WGS) entry which is preliminary data.</text>
</comment>
<gene>
    <name evidence="2" type="ORF">A9R00_09345</name>
</gene>
<dbReference type="SUPFAM" id="SSF54285">
    <property type="entry name" value="MoaD/ThiS"/>
    <property type="match status" value="1"/>
</dbReference>
<evidence type="ECO:0000256" key="1">
    <source>
        <dbReference type="SAM" id="MobiDB-lite"/>
    </source>
</evidence>
<dbReference type="PANTHER" id="PTHR34472">
    <property type="entry name" value="SULFUR CARRIER PROTEIN THIS"/>
    <property type="match status" value="1"/>
</dbReference>
<evidence type="ECO:0000313" key="2">
    <source>
        <dbReference type="EMBL" id="OUS39611.1"/>
    </source>
</evidence>